<gene>
    <name evidence="9" type="ORF">TL16_g04607</name>
</gene>
<feature type="chain" id="PRO_5040987040" description="Chlorophyll a-b binding protein, chloroplastic" evidence="8">
    <location>
        <begin position="25"/>
        <end position="152"/>
    </location>
</feature>
<proteinExistence type="inferred from homology"/>
<dbReference type="InterPro" id="IPR022796">
    <property type="entry name" value="Chloroa_b-bind"/>
</dbReference>
<evidence type="ECO:0000256" key="6">
    <source>
        <dbReference type="ARBA" id="ARBA00022640"/>
    </source>
</evidence>
<feature type="signal peptide" evidence="8">
    <location>
        <begin position="1"/>
        <end position="24"/>
    </location>
</feature>
<dbReference type="GO" id="GO:0016168">
    <property type="term" value="F:chlorophyll binding"/>
    <property type="evidence" value="ECO:0007669"/>
    <property type="project" value="UniProtKB-KW"/>
</dbReference>
<organism evidence="9 10">
    <name type="scientific">Triparma laevis f. inornata</name>
    <dbReference type="NCBI Taxonomy" id="1714386"/>
    <lineage>
        <taxon>Eukaryota</taxon>
        <taxon>Sar</taxon>
        <taxon>Stramenopiles</taxon>
        <taxon>Ochrophyta</taxon>
        <taxon>Bolidophyceae</taxon>
        <taxon>Parmales</taxon>
        <taxon>Triparmaceae</taxon>
        <taxon>Triparma</taxon>
    </lineage>
</organism>
<accession>A0A9W7E5U3</accession>
<dbReference type="GO" id="GO:0009765">
    <property type="term" value="P:photosynthesis, light harvesting"/>
    <property type="evidence" value="ECO:0007669"/>
    <property type="project" value="InterPro"/>
</dbReference>
<dbReference type="PANTHER" id="PTHR21649">
    <property type="entry name" value="CHLOROPHYLL A/B BINDING PROTEIN"/>
    <property type="match status" value="1"/>
</dbReference>
<evidence type="ECO:0000256" key="5">
    <source>
        <dbReference type="ARBA" id="ARBA00022531"/>
    </source>
</evidence>
<comment type="function">
    <text evidence="1">The light-harvesting complex (LHC) functions as a light receptor, it captures and delivers excitation energy to photosystems with which it is closely associated. Energy is transferred from the carotenoid and chlorophyll C (or B) to chlorophyll A and the photosynthetic reaction centers where it is used to synthesize ATP and reducing power.</text>
</comment>
<feature type="binding site" evidence="7">
    <location>
        <position position="103"/>
    </location>
    <ligand>
        <name>chlorophyll a</name>
        <dbReference type="ChEBI" id="CHEBI:58416"/>
        <label>1</label>
    </ligand>
</feature>
<evidence type="ECO:0000256" key="4">
    <source>
        <dbReference type="ARBA" id="ARBA00022528"/>
    </source>
</evidence>
<protein>
    <recommendedName>
        <fullName evidence="11">Chlorophyll a-b binding protein, chloroplastic</fullName>
    </recommendedName>
</protein>
<evidence type="ECO:0000256" key="7">
    <source>
        <dbReference type="PIRSR" id="PIRSR601344-1"/>
    </source>
</evidence>
<reference evidence="10" key="1">
    <citation type="journal article" date="2023" name="Commun. Biol.">
        <title>Genome analysis of Parmales, the sister group of diatoms, reveals the evolutionary specialization of diatoms from phago-mixotrophs to photoautotrophs.</title>
        <authorList>
            <person name="Ban H."/>
            <person name="Sato S."/>
            <person name="Yoshikawa S."/>
            <person name="Yamada K."/>
            <person name="Nakamura Y."/>
            <person name="Ichinomiya M."/>
            <person name="Sato N."/>
            <person name="Blanc-Mathieu R."/>
            <person name="Endo H."/>
            <person name="Kuwata A."/>
            <person name="Ogata H."/>
        </authorList>
    </citation>
    <scope>NUCLEOTIDE SEQUENCE [LARGE SCALE GENOMIC DNA]</scope>
</reference>
<dbReference type="GO" id="GO:0009507">
    <property type="term" value="C:chloroplast"/>
    <property type="evidence" value="ECO:0007669"/>
    <property type="project" value="UniProtKB-SubCell"/>
</dbReference>
<feature type="binding site" evidence="7">
    <location>
        <position position="106"/>
    </location>
    <ligand>
        <name>chlorophyll a</name>
        <dbReference type="ChEBI" id="CHEBI:58416"/>
        <label>1</label>
    </ligand>
</feature>
<comment type="similarity">
    <text evidence="3">Belongs to the fucoxanthin chlorophyll protein family.</text>
</comment>
<feature type="binding site" evidence="7">
    <location>
        <position position="108"/>
    </location>
    <ligand>
        <name>chlorophyll a</name>
        <dbReference type="ChEBI" id="CHEBI:58416"/>
        <label>1</label>
    </ligand>
</feature>
<dbReference type="AlphaFoldDB" id="A0A9W7E5U3"/>
<evidence type="ECO:0000313" key="10">
    <source>
        <dbReference type="Proteomes" id="UP001162640"/>
    </source>
</evidence>
<keyword evidence="4" id="KW-0150">Chloroplast</keyword>
<name>A0A9W7E5U3_9STRA</name>
<keyword evidence="7" id="KW-0157">Chromophore</keyword>
<evidence type="ECO:0000256" key="8">
    <source>
        <dbReference type="SAM" id="SignalP"/>
    </source>
</evidence>
<sequence>MGSAAKWQIFAVISALELWDECGGGKLPHYTQGRKPGQYPPFDVLREVRKRRTAALKTPYNSSNTLPPPLPQTIGHPIFNLYDPFNLAKNMSEEKKANRLVAEINNGRLAMLGIFGFLSEGKIEGSVPVLKGVIPHYDGEVMQPFTDFSYFN</sequence>
<comment type="subcellular location">
    <subcellularLocation>
        <location evidence="2">Plastid</location>
        <location evidence="2">Chloroplast</location>
    </subcellularLocation>
</comment>
<evidence type="ECO:0000256" key="3">
    <source>
        <dbReference type="ARBA" id="ARBA00005933"/>
    </source>
</evidence>
<evidence type="ECO:0000313" key="9">
    <source>
        <dbReference type="EMBL" id="GMH67157.1"/>
    </source>
</evidence>
<dbReference type="EMBL" id="BLQM01000128">
    <property type="protein sequence ID" value="GMH67157.1"/>
    <property type="molecule type" value="Genomic_DNA"/>
</dbReference>
<keyword evidence="6" id="KW-0934">Plastid</keyword>
<dbReference type="InterPro" id="IPR001344">
    <property type="entry name" value="Chloro_AB-bd_pln"/>
</dbReference>
<evidence type="ECO:0000256" key="1">
    <source>
        <dbReference type="ARBA" id="ARBA00004022"/>
    </source>
</evidence>
<evidence type="ECO:0000256" key="2">
    <source>
        <dbReference type="ARBA" id="ARBA00004229"/>
    </source>
</evidence>
<evidence type="ECO:0008006" key="11">
    <source>
        <dbReference type="Google" id="ProtNLM"/>
    </source>
</evidence>
<dbReference type="SUPFAM" id="SSF103511">
    <property type="entry name" value="Chlorophyll a-b binding protein"/>
    <property type="match status" value="1"/>
</dbReference>
<keyword evidence="8" id="KW-0732">Signal</keyword>
<dbReference type="GO" id="GO:0016020">
    <property type="term" value="C:membrane"/>
    <property type="evidence" value="ECO:0007669"/>
    <property type="project" value="InterPro"/>
</dbReference>
<keyword evidence="5" id="KW-0602">Photosynthesis</keyword>
<dbReference type="Proteomes" id="UP001162640">
    <property type="component" value="Unassembled WGS sequence"/>
</dbReference>
<dbReference type="Gene3D" id="1.10.3460.10">
    <property type="entry name" value="Chlorophyll a/b binding protein domain"/>
    <property type="match status" value="1"/>
</dbReference>
<comment type="caution">
    <text evidence="9">The sequence shown here is derived from an EMBL/GenBank/DDBJ whole genome shotgun (WGS) entry which is preliminary data.</text>
</comment>
<dbReference type="Pfam" id="PF00504">
    <property type="entry name" value="Chloroa_b-bind"/>
    <property type="match status" value="1"/>
</dbReference>
<keyword evidence="7" id="KW-0148">Chlorophyll</keyword>